<protein>
    <submittedName>
        <fullName evidence="2">Uncharacterized protein</fullName>
    </submittedName>
</protein>
<dbReference type="KEGG" id="mng:MNEG_15170"/>
<feature type="compositionally biased region" description="Low complexity" evidence="1">
    <location>
        <begin position="1"/>
        <end position="13"/>
    </location>
</feature>
<dbReference type="AlphaFoldDB" id="A0A0D2K9R7"/>
<dbReference type="Proteomes" id="UP000054498">
    <property type="component" value="Unassembled WGS sequence"/>
</dbReference>
<evidence type="ECO:0000313" key="2">
    <source>
        <dbReference type="EMBL" id="KIY92793.1"/>
    </source>
</evidence>
<dbReference type="EMBL" id="KK105309">
    <property type="protein sequence ID" value="KIY92793.1"/>
    <property type="molecule type" value="Genomic_DNA"/>
</dbReference>
<evidence type="ECO:0000313" key="3">
    <source>
        <dbReference type="Proteomes" id="UP000054498"/>
    </source>
</evidence>
<gene>
    <name evidence="2" type="ORF">MNEG_15170</name>
</gene>
<sequence length="63" mass="6432">WGWGAAARCRTGAAGPGAGRGADTRAPAGAREVPRIPEMQDGTLGYTPLRTPGSGGRAGRRDR</sequence>
<feature type="non-terminal residue" evidence="2">
    <location>
        <position position="1"/>
    </location>
</feature>
<dbReference type="RefSeq" id="XP_013891813.1">
    <property type="nucleotide sequence ID" value="XM_014036359.1"/>
</dbReference>
<keyword evidence="3" id="KW-1185">Reference proteome</keyword>
<feature type="region of interest" description="Disordered" evidence="1">
    <location>
        <begin position="1"/>
        <end position="63"/>
    </location>
</feature>
<dbReference type="GeneID" id="25732805"/>
<name>A0A0D2K9R7_9CHLO</name>
<organism evidence="2 3">
    <name type="scientific">Monoraphidium neglectum</name>
    <dbReference type="NCBI Taxonomy" id="145388"/>
    <lineage>
        <taxon>Eukaryota</taxon>
        <taxon>Viridiplantae</taxon>
        <taxon>Chlorophyta</taxon>
        <taxon>core chlorophytes</taxon>
        <taxon>Chlorophyceae</taxon>
        <taxon>CS clade</taxon>
        <taxon>Sphaeropleales</taxon>
        <taxon>Selenastraceae</taxon>
        <taxon>Monoraphidium</taxon>
    </lineage>
</organism>
<proteinExistence type="predicted"/>
<reference evidence="2 3" key="1">
    <citation type="journal article" date="2013" name="BMC Genomics">
        <title>Reconstruction of the lipid metabolism for the microalga Monoraphidium neglectum from its genome sequence reveals characteristics suitable for biofuel production.</title>
        <authorList>
            <person name="Bogen C."/>
            <person name="Al-Dilaimi A."/>
            <person name="Albersmeier A."/>
            <person name="Wichmann J."/>
            <person name="Grundmann M."/>
            <person name="Rupp O."/>
            <person name="Lauersen K.J."/>
            <person name="Blifernez-Klassen O."/>
            <person name="Kalinowski J."/>
            <person name="Goesmann A."/>
            <person name="Mussgnug J.H."/>
            <person name="Kruse O."/>
        </authorList>
    </citation>
    <scope>NUCLEOTIDE SEQUENCE [LARGE SCALE GENOMIC DNA]</scope>
    <source>
        <strain evidence="2 3">SAG 48.87</strain>
    </source>
</reference>
<accession>A0A0D2K9R7</accession>
<evidence type="ECO:0000256" key="1">
    <source>
        <dbReference type="SAM" id="MobiDB-lite"/>
    </source>
</evidence>